<dbReference type="Gene3D" id="3.40.190.100">
    <property type="entry name" value="Glycine betaine-binding periplasmic protein, domain 2"/>
    <property type="match status" value="1"/>
</dbReference>
<evidence type="ECO:0000313" key="8">
    <source>
        <dbReference type="EMBL" id="SNV37796.1"/>
    </source>
</evidence>
<feature type="domain" description="ABC-type glycine betaine transport system substrate-binding" evidence="7">
    <location>
        <begin position="72"/>
        <end position="321"/>
    </location>
</feature>
<dbReference type="GO" id="GO:0005275">
    <property type="term" value="F:amine transmembrane transporter activity"/>
    <property type="evidence" value="ECO:0007669"/>
    <property type="project" value="TreeGrafter"/>
</dbReference>
<sequence>MSTGMIRRKVIAVTSILAMGALALSGCDASNSGNGESGSSDTSPNNVNTKWADCTPGEGSKDTTSMKADGKKNITIGAFNGWDESFATAGIMKNVLEKDGYKVTIKGFDAGPGYAGLVAGDIDLITDGWLPLTHADYVKRYGDKMENLGCWYDNAKLTIAVNKDSKAKTIGDLKSMGDDYGNTLYGIEAGAGLTKVTQQSAIPKYGLKNLNFKISSTPAMLSQLKKATAANRDIAVTLWRPHWAYGAFPVRDLEDPKNAMGDAEVIYSFARPGFEKDFPKAAQLMRNMAFDDKTLSDLEDTMFSADKYGGKNQEKAVAEWTSHNEAWVDKLKSGELTEK</sequence>
<keyword evidence="4" id="KW-0472">Membrane</keyword>
<feature type="signal peptide" evidence="6">
    <location>
        <begin position="1"/>
        <end position="23"/>
    </location>
</feature>
<dbReference type="PANTHER" id="PTHR47737">
    <property type="entry name" value="GLYCINE BETAINE/PROLINE BETAINE TRANSPORT SYSTEM PERMEASE PROTEIN PROW"/>
    <property type="match status" value="1"/>
</dbReference>
<evidence type="ECO:0000259" key="7">
    <source>
        <dbReference type="Pfam" id="PF04069"/>
    </source>
</evidence>
<keyword evidence="2" id="KW-0813">Transport</keyword>
<proteinExistence type="predicted"/>
<evidence type="ECO:0000256" key="6">
    <source>
        <dbReference type="SAM" id="SignalP"/>
    </source>
</evidence>
<dbReference type="Gene3D" id="3.40.190.10">
    <property type="entry name" value="Periplasmic binding protein-like II"/>
    <property type="match status" value="1"/>
</dbReference>
<keyword evidence="3" id="KW-1003">Cell membrane</keyword>
<dbReference type="EMBL" id="LT906441">
    <property type="protein sequence ID" value="SNV37796.1"/>
    <property type="molecule type" value="Genomic_DNA"/>
</dbReference>
<comment type="subcellular location">
    <subcellularLocation>
        <location evidence="1">Cell membrane</location>
    </subcellularLocation>
</comment>
<dbReference type="GO" id="GO:0043190">
    <property type="term" value="C:ATP-binding cassette (ABC) transporter complex"/>
    <property type="evidence" value="ECO:0007669"/>
    <property type="project" value="InterPro"/>
</dbReference>
<dbReference type="Proteomes" id="UP000215332">
    <property type="component" value="Chromosome 1"/>
</dbReference>
<dbReference type="PANTHER" id="PTHR47737:SF1">
    <property type="entry name" value="GLYCINE BETAINE_PROLINE BETAINE TRANSPORT SYSTEM PERMEASE PROTEIN PROW"/>
    <property type="match status" value="1"/>
</dbReference>
<dbReference type="GO" id="GO:0015871">
    <property type="term" value="P:choline transport"/>
    <property type="evidence" value="ECO:0007669"/>
    <property type="project" value="TreeGrafter"/>
</dbReference>
<gene>
    <name evidence="8" type="primary">opuAC</name>
    <name evidence="8" type="ORF">SAMEA4412665_01582</name>
</gene>
<feature type="chain" id="PRO_5039470922" evidence="6">
    <location>
        <begin position="24"/>
        <end position="339"/>
    </location>
</feature>
<evidence type="ECO:0000256" key="4">
    <source>
        <dbReference type="ARBA" id="ARBA00023136"/>
    </source>
</evidence>
<dbReference type="InterPro" id="IPR007210">
    <property type="entry name" value="ABC_Gly_betaine_transp_sub-bd"/>
</dbReference>
<keyword evidence="6" id="KW-0732">Signal</keyword>
<dbReference type="AlphaFoldDB" id="A0A239WUF2"/>
<protein>
    <submittedName>
        <fullName evidence="8">Glycine betaine-binding protein</fullName>
    </submittedName>
</protein>
<feature type="compositionally biased region" description="Low complexity" evidence="5">
    <location>
        <begin position="30"/>
        <end position="40"/>
    </location>
</feature>
<dbReference type="CDD" id="cd13639">
    <property type="entry name" value="PBP2_OpuAC_like"/>
    <property type="match status" value="1"/>
</dbReference>
<evidence type="ECO:0000313" key="9">
    <source>
        <dbReference type="Proteomes" id="UP000215332"/>
    </source>
</evidence>
<dbReference type="GO" id="GO:0015226">
    <property type="term" value="F:carnitine transmembrane transporter activity"/>
    <property type="evidence" value="ECO:0007669"/>
    <property type="project" value="TreeGrafter"/>
</dbReference>
<evidence type="ECO:0000256" key="1">
    <source>
        <dbReference type="ARBA" id="ARBA00004236"/>
    </source>
</evidence>
<dbReference type="eggNOG" id="COG2113">
    <property type="taxonomic scope" value="Bacteria"/>
</dbReference>
<evidence type="ECO:0000256" key="5">
    <source>
        <dbReference type="SAM" id="MobiDB-lite"/>
    </source>
</evidence>
<dbReference type="KEGG" id="cgrn:4412665_01582"/>
<dbReference type="PROSITE" id="PS51257">
    <property type="entry name" value="PROKAR_LIPOPROTEIN"/>
    <property type="match status" value="1"/>
</dbReference>
<evidence type="ECO:0000256" key="2">
    <source>
        <dbReference type="ARBA" id="ARBA00022448"/>
    </source>
</evidence>
<dbReference type="SUPFAM" id="SSF53850">
    <property type="entry name" value="Periplasmic binding protein-like II"/>
    <property type="match status" value="1"/>
</dbReference>
<name>A0A239WUF2_9ACTN</name>
<reference evidence="8 9" key="1">
    <citation type="submission" date="2017-06" db="EMBL/GenBank/DDBJ databases">
        <authorList>
            <consortium name="Pathogen Informatics"/>
        </authorList>
    </citation>
    <scope>NUCLEOTIDE SEQUENCE [LARGE SCALE GENOMIC DNA]</scope>
    <source>
        <strain evidence="8 9">NCTC11865</strain>
    </source>
</reference>
<evidence type="ECO:0000256" key="3">
    <source>
        <dbReference type="ARBA" id="ARBA00022475"/>
    </source>
</evidence>
<feature type="region of interest" description="Disordered" evidence="5">
    <location>
        <begin position="30"/>
        <end position="67"/>
    </location>
</feature>
<dbReference type="GO" id="GO:0031460">
    <property type="term" value="P:glycine betaine transport"/>
    <property type="evidence" value="ECO:0007669"/>
    <property type="project" value="TreeGrafter"/>
</dbReference>
<accession>A0A239WUF2</accession>
<dbReference type="Pfam" id="PF04069">
    <property type="entry name" value="OpuAC"/>
    <property type="match status" value="1"/>
</dbReference>
<organism evidence="8 9">
    <name type="scientific">Cutibacterium granulosum</name>
    <dbReference type="NCBI Taxonomy" id="33011"/>
    <lineage>
        <taxon>Bacteria</taxon>
        <taxon>Bacillati</taxon>
        <taxon>Actinomycetota</taxon>
        <taxon>Actinomycetes</taxon>
        <taxon>Propionibacteriales</taxon>
        <taxon>Propionibacteriaceae</taxon>
        <taxon>Cutibacterium</taxon>
    </lineage>
</organism>